<dbReference type="Proteomes" id="UP000075902">
    <property type="component" value="Unassembled WGS sequence"/>
</dbReference>
<organism evidence="2 3">
    <name type="scientific">Anopheles melas</name>
    <dbReference type="NCBI Taxonomy" id="34690"/>
    <lineage>
        <taxon>Eukaryota</taxon>
        <taxon>Metazoa</taxon>
        <taxon>Ecdysozoa</taxon>
        <taxon>Arthropoda</taxon>
        <taxon>Hexapoda</taxon>
        <taxon>Insecta</taxon>
        <taxon>Pterygota</taxon>
        <taxon>Neoptera</taxon>
        <taxon>Endopterygota</taxon>
        <taxon>Diptera</taxon>
        <taxon>Nematocera</taxon>
        <taxon>Culicoidea</taxon>
        <taxon>Culicidae</taxon>
        <taxon>Anophelinae</taxon>
        <taxon>Anopheles</taxon>
    </lineage>
</organism>
<keyword evidence="3" id="KW-1185">Reference proteome</keyword>
<reference evidence="2" key="2">
    <citation type="submission" date="2020-05" db="UniProtKB">
        <authorList>
            <consortium name="EnsemblMetazoa"/>
        </authorList>
    </citation>
    <scope>IDENTIFICATION</scope>
    <source>
        <strain evidence="2">CM1001059</strain>
    </source>
</reference>
<accession>A0A182TGT1</accession>
<dbReference type="EnsemblMetazoa" id="AMEC002049-RA">
    <property type="protein sequence ID" value="AMEC002049-PA"/>
    <property type="gene ID" value="AMEC002049"/>
</dbReference>
<dbReference type="VEuPathDB" id="VectorBase:AMEC002049"/>
<evidence type="ECO:0000313" key="3">
    <source>
        <dbReference type="Proteomes" id="UP000075902"/>
    </source>
</evidence>
<sequence length="157" mass="16685">MFHNTTPILFSMVVCTIHIFTSSTTALALRLRLSNYSSSNGGSWYGDASLCLILTTNITSIKLEGAALSSLSPFAGEEDVAEEVDSVPVSPGTVAVLDTAVVLVVVEVVSFPSMLCVSVVCPGVVDVVLQKLLLEAPSNWYTVLQAEKMTKKSGEQE</sequence>
<reference evidence="3" key="1">
    <citation type="submission" date="2014-01" db="EMBL/GenBank/DDBJ databases">
        <title>The Genome Sequence of Anopheles melas CM1001059_A (V2).</title>
        <authorList>
            <consortium name="The Broad Institute Genomics Platform"/>
            <person name="Neafsey D.E."/>
            <person name="Besansky N."/>
            <person name="Howell P."/>
            <person name="Walton C."/>
            <person name="Young S.K."/>
            <person name="Zeng Q."/>
            <person name="Gargeya S."/>
            <person name="Fitzgerald M."/>
            <person name="Haas B."/>
            <person name="Abouelleil A."/>
            <person name="Allen A.W."/>
            <person name="Alvarado L."/>
            <person name="Arachchi H.M."/>
            <person name="Berlin A.M."/>
            <person name="Chapman S.B."/>
            <person name="Gainer-Dewar J."/>
            <person name="Goldberg J."/>
            <person name="Griggs A."/>
            <person name="Gujja S."/>
            <person name="Hansen M."/>
            <person name="Howarth C."/>
            <person name="Imamovic A."/>
            <person name="Ireland A."/>
            <person name="Larimer J."/>
            <person name="McCowan C."/>
            <person name="Murphy C."/>
            <person name="Pearson M."/>
            <person name="Poon T.W."/>
            <person name="Priest M."/>
            <person name="Roberts A."/>
            <person name="Saif S."/>
            <person name="Shea T."/>
            <person name="Sisk P."/>
            <person name="Sykes S."/>
            <person name="Wortman J."/>
            <person name="Nusbaum C."/>
            <person name="Birren B."/>
        </authorList>
    </citation>
    <scope>NUCLEOTIDE SEQUENCE [LARGE SCALE GENOMIC DNA]</scope>
    <source>
        <strain evidence="3">CM1001059</strain>
    </source>
</reference>
<dbReference type="AlphaFoldDB" id="A0A182TGT1"/>
<keyword evidence="1" id="KW-0472">Membrane</keyword>
<feature type="transmembrane region" description="Helical" evidence="1">
    <location>
        <begin position="6"/>
        <end position="29"/>
    </location>
</feature>
<protein>
    <submittedName>
        <fullName evidence="2">Uncharacterized protein</fullName>
    </submittedName>
</protein>
<keyword evidence="1" id="KW-1133">Transmembrane helix</keyword>
<evidence type="ECO:0000256" key="1">
    <source>
        <dbReference type="SAM" id="Phobius"/>
    </source>
</evidence>
<keyword evidence="1" id="KW-0812">Transmembrane</keyword>
<name>A0A182TGT1_9DIPT</name>
<evidence type="ECO:0000313" key="2">
    <source>
        <dbReference type="EnsemblMetazoa" id="AMEC002049-PA"/>
    </source>
</evidence>
<proteinExistence type="predicted"/>